<feature type="transmembrane region" description="Helical" evidence="6">
    <location>
        <begin position="110"/>
        <end position="130"/>
    </location>
</feature>
<feature type="transmembrane region" description="Helical" evidence="6">
    <location>
        <begin position="75"/>
        <end position="98"/>
    </location>
</feature>
<feature type="transmembrane region" description="Helical" evidence="6">
    <location>
        <begin position="240"/>
        <end position="266"/>
    </location>
</feature>
<dbReference type="Pfam" id="PF00001">
    <property type="entry name" value="7tm_1"/>
    <property type="match status" value="1"/>
</dbReference>
<dbReference type="Gene3D" id="1.20.1070.10">
    <property type="entry name" value="Rhodopsin 7-helix transmembrane proteins"/>
    <property type="match status" value="1"/>
</dbReference>
<organism evidence="8 9">
    <name type="scientific">Sinanodonta woodiana</name>
    <name type="common">Chinese pond mussel</name>
    <name type="synonym">Anodonta woodiana</name>
    <dbReference type="NCBI Taxonomy" id="1069815"/>
    <lineage>
        <taxon>Eukaryota</taxon>
        <taxon>Metazoa</taxon>
        <taxon>Spiralia</taxon>
        <taxon>Lophotrochozoa</taxon>
        <taxon>Mollusca</taxon>
        <taxon>Bivalvia</taxon>
        <taxon>Autobranchia</taxon>
        <taxon>Heteroconchia</taxon>
        <taxon>Palaeoheterodonta</taxon>
        <taxon>Unionida</taxon>
        <taxon>Unionoidea</taxon>
        <taxon>Unionidae</taxon>
        <taxon>Unioninae</taxon>
        <taxon>Sinanodonta</taxon>
    </lineage>
</organism>
<dbReference type="Proteomes" id="UP001634394">
    <property type="component" value="Unassembled WGS sequence"/>
</dbReference>
<dbReference type="InterPro" id="IPR000276">
    <property type="entry name" value="GPCR_Rhodpsn"/>
</dbReference>
<comment type="subcellular location">
    <subcellularLocation>
        <location evidence="1">Membrane</location>
    </subcellularLocation>
</comment>
<feature type="transmembrane region" description="Helical" evidence="6">
    <location>
        <begin position="197"/>
        <end position="215"/>
    </location>
</feature>
<feature type="transmembrane region" description="Helical" evidence="6">
    <location>
        <begin position="294"/>
        <end position="320"/>
    </location>
</feature>
<evidence type="ECO:0000256" key="1">
    <source>
        <dbReference type="ARBA" id="ARBA00004370"/>
    </source>
</evidence>
<accession>A0ABD3VIY5</accession>
<evidence type="ECO:0000259" key="7">
    <source>
        <dbReference type="PROSITE" id="PS50262"/>
    </source>
</evidence>
<dbReference type="PROSITE" id="PS50262">
    <property type="entry name" value="G_PROTEIN_RECEP_F1_2"/>
    <property type="match status" value="1"/>
</dbReference>
<feature type="region of interest" description="Disordered" evidence="5">
    <location>
        <begin position="395"/>
        <end position="415"/>
    </location>
</feature>
<sequence>MAHGNSSYEKHEDGSGTHPDHYIPLKNVSHHSSMNDNHTNSHLPNPYSDDFPTTDNNYYHYSEMFYQLHDFEENIYVYFWIFLVILTFFGNVLIVAVFVRKSMRTATNLILLFIAISDSLTGLATLPTYIHVFTNGQQGWVGLTEGWCEAFMISKFYISKAFHTVSVWLTLFLGFQRFLFVWFPFETKSWMTTRRTLIAVPIITISAFLIHIYHLNERKADTMKGFCHWIIEDSCVKTCIFLWIIILLFVNILPSLLILFLTILMIQKLFNRNIRKDSFSAEQNRERDLQNKRASIIVVCITIIFLIPEIPYGIFLLVTVIKKHSGIDILTLRENRLSHVVYEIALLISFHANVWVYIVMNNRFRDKLRRMFKDGIRKLLPKHTIVSITTVSMEMNRSPSQSPKETDVNEQSTML</sequence>
<proteinExistence type="predicted"/>
<evidence type="ECO:0000256" key="2">
    <source>
        <dbReference type="ARBA" id="ARBA00022692"/>
    </source>
</evidence>
<feature type="transmembrane region" description="Helical" evidence="6">
    <location>
        <begin position="165"/>
        <end position="185"/>
    </location>
</feature>
<dbReference type="GO" id="GO:0016020">
    <property type="term" value="C:membrane"/>
    <property type="evidence" value="ECO:0007669"/>
    <property type="project" value="UniProtKB-SubCell"/>
</dbReference>
<gene>
    <name evidence="8" type="ORF">ACJMK2_007577</name>
</gene>
<dbReference type="PANTHER" id="PTHR47023">
    <property type="entry name" value="SEX PEPTIDE RECEPTOR"/>
    <property type="match status" value="1"/>
</dbReference>
<comment type="caution">
    <text evidence="8">The sequence shown here is derived from an EMBL/GenBank/DDBJ whole genome shotgun (WGS) entry which is preliminary data.</text>
</comment>
<evidence type="ECO:0000256" key="6">
    <source>
        <dbReference type="SAM" id="Phobius"/>
    </source>
</evidence>
<dbReference type="SMART" id="SM01381">
    <property type="entry name" value="7TM_GPCR_Srsx"/>
    <property type="match status" value="1"/>
</dbReference>
<dbReference type="InterPro" id="IPR053071">
    <property type="entry name" value="GPCR1-related_rcpt"/>
</dbReference>
<dbReference type="PRINTS" id="PR00237">
    <property type="entry name" value="GPCRRHODOPSN"/>
</dbReference>
<protein>
    <recommendedName>
        <fullName evidence="7">G-protein coupled receptors family 1 profile domain-containing protein</fullName>
    </recommendedName>
</protein>
<evidence type="ECO:0000256" key="3">
    <source>
        <dbReference type="ARBA" id="ARBA00022989"/>
    </source>
</evidence>
<dbReference type="AlphaFoldDB" id="A0ABD3VIY5"/>
<dbReference type="InterPro" id="IPR017452">
    <property type="entry name" value="GPCR_Rhodpsn_7TM"/>
</dbReference>
<evidence type="ECO:0000313" key="9">
    <source>
        <dbReference type="Proteomes" id="UP001634394"/>
    </source>
</evidence>
<dbReference type="SUPFAM" id="SSF81321">
    <property type="entry name" value="Family A G protein-coupled receptor-like"/>
    <property type="match status" value="1"/>
</dbReference>
<feature type="domain" description="G-protein coupled receptors family 1 profile" evidence="7">
    <location>
        <begin position="90"/>
        <end position="357"/>
    </location>
</feature>
<evidence type="ECO:0000313" key="8">
    <source>
        <dbReference type="EMBL" id="KAL3861549.1"/>
    </source>
</evidence>
<dbReference type="CDD" id="cd14978">
    <property type="entry name" value="7tmA_FMRFamide_R-like"/>
    <property type="match status" value="1"/>
</dbReference>
<evidence type="ECO:0000256" key="5">
    <source>
        <dbReference type="SAM" id="MobiDB-lite"/>
    </source>
</evidence>
<evidence type="ECO:0000256" key="4">
    <source>
        <dbReference type="ARBA" id="ARBA00023136"/>
    </source>
</evidence>
<dbReference type="EMBL" id="JBJQND010000011">
    <property type="protein sequence ID" value="KAL3861549.1"/>
    <property type="molecule type" value="Genomic_DNA"/>
</dbReference>
<feature type="transmembrane region" description="Helical" evidence="6">
    <location>
        <begin position="340"/>
        <end position="360"/>
    </location>
</feature>
<keyword evidence="3 6" id="KW-1133">Transmembrane helix</keyword>
<keyword evidence="4 6" id="KW-0472">Membrane</keyword>
<dbReference type="PANTHER" id="PTHR47023:SF1">
    <property type="entry name" value="SEX PEPTIDE RECEPTOR"/>
    <property type="match status" value="1"/>
</dbReference>
<name>A0ABD3VIY5_SINWO</name>
<keyword evidence="9" id="KW-1185">Reference proteome</keyword>
<keyword evidence="2 6" id="KW-0812">Transmembrane</keyword>
<reference evidence="8 9" key="1">
    <citation type="submission" date="2024-11" db="EMBL/GenBank/DDBJ databases">
        <title>Chromosome-level genome assembly of the freshwater bivalve Anodonta woodiana.</title>
        <authorList>
            <person name="Chen X."/>
        </authorList>
    </citation>
    <scope>NUCLEOTIDE SEQUENCE [LARGE SCALE GENOMIC DNA]</scope>
    <source>
        <strain evidence="8">MN2024</strain>
        <tissue evidence="8">Gills</tissue>
    </source>
</reference>